<keyword evidence="2" id="KW-1185">Reference proteome</keyword>
<evidence type="ECO:0000313" key="2">
    <source>
        <dbReference type="Proteomes" id="UP000623967"/>
    </source>
</evidence>
<dbReference type="RefSeq" id="WP_202652121.1">
    <property type="nucleotide sequence ID" value="NZ_JAESWB010000025.1"/>
</dbReference>
<dbReference type="EMBL" id="JAESWB010000025">
    <property type="protein sequence ID" value="MBL4951124.1"/>
    <property type="molecule type" value="Genomic_DNA"/>
</dbReference>
<name>A0ABS1TJB4_9BACI</name>
<gene>
    <name evidence="1" type="ORF">JK635_02565</name>
</gene>
<comment type="caution">
    <text evidence="1">The sequence shown here is derived from an EMBL/GenBank/DDBJ whole genome shotgun (WGS) entry which is preliminary data.</text>
</comment>
<dbReference type="Proteomes" id="UP000623967">
    <property type="component" value="Unassembled WGS sequence"/>
</dbReference>
<evidence type="ECO:0008006" key="3">
    <source>
        <dbReference type="Google" id="ProtNLM"/>
    </source>
</evidence>
<protein>
    <recommendedName>
        <fullName evidence="3">Myb-like domain-containing protein</fullName>
    </recommendedName>
</protein>
<proteinExistence type="predicted"/>
<sequence length="201" mass="23917">MRLIWTEEEEEILKKNYPTCDMDELLKILPRFTKEKIRIKACKLGIKRIIKTTRKENSKMVRWNDEEIELLKKVYKHSTNDELLQLFPRFDLRRIRYKARTLGLEKSNDIKNKDKEEQVSKMLGDSEWTDEEVKILIENYELMGGKGLTKLLPNRTRLSITSKASKMGLTTEREARWVNTGVKFSNEDIFSIQVTFERVDR</sequence>
<evidence type="ECO:0000313" key="1">
    <source>
        <dbReference type="EMBL" id="MBL4951124.1"/>
    </source>
</evidence>
<accession>A0ABS1TJB4</accession>
<organism evidence="1 2">
    <name type="scientific">Neobacillus paridis</name>
    <dbReference type="NCBI Taxonomy" id="2803862"/>
    <lineage>
        <taxon>Bacteria</taxon>
        <taxon>Bacillati</taxon>
        <taxon>Bacillota</taxon>
        <taxon>Bacilli</taxon>
        <taxon>Bacillales</taxon>
        <taxon>Bacillaceae</taxon>
        <taxon>Neobacillus</taxon>
    </lineage>
</organism>
<reference evidence="1 2" key="1">
    <citation type="submission" date="2021-01" db="EMBL/GenBank/DDBJ databases">
        <title>Genome public.</title>
        <authorList>
            <person name="Liu C."/>
            <person name="Sun Q."/>
        </authorList>
    </citation>
    <scope>NUCLEOTIDE SEQUENCE [LARGE SCALE GENOMIC DNA]</scope>
    <source>
        <strain evidence="1 2">YIM B02564</strain>
    </source>
</reference>